<protein>
    <submittedName>
        <fullName evidence="2">DUF805 domain-containing protein</fullName>
    </submittedName>
</protein>
<dbReference type="PANTHER" id="PTHR34980">
    <property type="entry name" value="INNER MEMBRANE PROTEIN-RELATED-RELATED"/>
    <property type="match status" value="1"/>
</dbReference>
<sequence>MSFQDSIKVCLQKYAEFSGKAKRPEFWWWVLACIIISFALNMILPIIGGIFSLAILLPSLSVGSRRLHDVGMSGWWQLIGLTGIGVLVLIFFWAQKGKA</sequence>
<keyword evidence="1" id="KW-0472">Membrane</keyword>
<name>A0A2M9Y5G8_9LEPT</name>
<gene>
    <name evidence="2" type="ORF">EHQ30_08035</name>
</gene>
<comment type="caution">
    <text evidence="2">The sequence shown here is derived from an EMBL/GenBank/DDBJ whole genome shotgun (WGS) entry which is preliminary data.</text>
</comment>
<dbReference type="Proteomes" id="UP000297891">
    <property type="component" value="Unassembled WGS sequence"/>
</dbReference>
<proteinExistence type="predicted"/>
<keyword evidence="1" id="KW-0812">Transmembrane</keyword>
<keyword evidence="3" id="KW-1185">Reference proteome</keyword>
<evidence type="ECO:0000256" key="1">
    <source>
        <dbReference type="SAM" id="Phobius"/>
    </source>
</evidence>
<dbReference type="AlphaFoldDB" id="A0A2M9Y5G8"/>
<dbReference type="InterPro" id="IPR008523">
    <property type="entry name" value="DUF805"/>
</dbReference>
<dbReference type="GO" id="GO:0005886">
    <property type="term" value="C:plasma membrane"/>
    <property type="evidence" value="ECO:0007669"/>
    <property type="project" value="TreeGrafter"/>
</dbReference>
<evidence type="ECO:0000313" key="3">
    <source>
        <dbReference type="Proteomes" id="UP000297891"/>
    </source>
</evidence>
<accession>A0A2M9Y5G8</accession>
<dbReference type="EMBL" id="RQFP01000001">
    <property type="protein sequence ID" value="TGK96535.1"/>
    <property type="molecule type" value="Genomic_DNA"/>
</dbReference>
<evidence type="ECO:0000313" key="2">
    <source>
        <dbReference type="EMBL" id="TGK96535.1"/>
    </source>
</evidence>
<dbReference type="OrthoDB" id="9812349at2"/>
<feature type="transmembrane region" description="Helical" evidence="1">
    <location>
        <begin position="26"/>
        <end position="55"/>
    </location>
</feature>
<feature type="transmembrane region" description="Helical" evidence="1">
    <location>
        <begin position="75"/>
        <end position="94"/>
    </location>
</feature>
<dbReference type="RefSeq" id="WP_100789714.1">
    <property type="nucleotide sequence ID" value="NZ_NPDQ01000002.1"/>
</dbReference>
<organism evidence="2 3">
    <name type="scientific">Leptospira brenneri</name>
    <dbReference type="NCBI Taxonomy" id="2023182"/>
    <lineage>
        <taxon>Bacteria</taxon>
        <taxon>Pseudomonadati</taxon>
        <taxon>Spirochaetota</taxon>
        <taxon>Spirochaetia</taxon>
        <taxon>Leptospirales</taxon>
        <taxon>Leptospiraceae</taxon>
        <taxon>Leptospira</taxon>
    </lineage>
</organism>
<dbReference type="Pfam" id="PF05656">
    <property type="entry name" value="DUF805"/>
    <property type="match status" value="1"/>
</dbReference>
<reference evidence="2" key="1">
    <citation type="journal article" date="2019" name="PLoS Negl. Trop. Dis.">
        <title>Revisiting the worldwide diversity of Leptospira species in the environment.</title>
        <authorList>
            <person name="Vincent A.T."/>
            <person name="Schiettekatte O."/>
            <person name="Bourhy P."/>
            <person name="Veyrier F.J."/>
            <person name="Picardeau M."/>
        </authorList>
    </citation>
    <scope>NUCLEOTIDE SEQUENCE [LARGE SCALE GENOMIC DNA]</scope>
    <source>
        <strain evidence="2">201800277</strain>
    </source>
</reference>
<dbReference type="PANTHER" id="PTHR34980:SF2">
    <property type="entry name" value="INNER MEMBRANE PROTEIN YHAH-RELATED"/>
    <property type="match status" value="1"/>
</dbReference>
<keyword evidence="1" id="KW-1133">Transmembrane helix</keyword>